<keyword evidence="2" id="KW-1185">Reference proteome</keyword>
<evidence type="ECO:0008006" key="3">
    <source>
        <dbReference type="Google" id="ProtNLM"/>
    </source>
</evidence>
<protein>
    <recommendedName>
        <fullName evidence="3">HNH endonuclease</fullName>
    </recommendedName>
</protein>
<dbReference type="Proteomes" id="UP001272940">
    <property type="component" value="Unassembled WGS sequence"/>
</dbReference>
<dbReference type="EMBL" id="JAMYEC010000003">
    <property type="protein sequence ID" value="MDX2334577.1"/>
    <property type="molecule type" value="Genomic_DNA"/>
</dbReference>
<name>A0ABU4KNR8_BREVE</name>
<sequence>MRPDFSLIPTPDRTVEARKPLTPKQRAELALAQKGICGCGCGGKLDAREGIIDEHVLALGLMGANDLANRSLWRKPCSDAKTYGKDLPAIAKAKRIEAREIGTRRARKPILSGGFGSVSRGFDGKIKLTKKAARTQAANDGAASSSNREG</sequence>
<proteinExistence type="predicted"/>
<evidence type="ECO:0000313" key="2">
    <source>
        <dbReference type="Proteomes" id="UP001272940"/>
    </source>
</evidence>
<comment type="caution">
    <text evidence="1">The sequence shown here is derived from an EMBL/GenBank/DDBJ whole genome shotgun (WGS) entry which is preliminary data.</text>
</comment>
<evidence type="ECO:0000313" key="1">
    <source>
        <dbReference type="EMBL" id="MDX2334577.1"/>
    </source>
</evidence>
<reference evidence="1 2" key="1">
    <citation type="journal article" date="2023" name="FEMS Microbes">
        <title>Whole genomes of deep-sea sponge-associated bacteria exhibit high novel natural product potential.</title>
        <authorList>
            <person name="Hesketh-Best P.J."/>
            <person name="January G.G."/>
            <person name="Koch M.J."/>
            <person name="Warburton P.J."/>
            <person name="Howell K.L."/>
            <person name="Upton M."/>
        </authorList>
    </citation>
    <scope>NUCLEOTIDE SEQUENCE [LARGE SCALE GENOMIC DNA]</scope>
    <source>
        <strain evidence="1 2">PC206-O</strain>
    </source>
</reference>
<gene>
    <name evidence="1" type="ORF">NJD11_06450</name>
</gene>
<organism evidence="1 2">
    <name type="scientific">Brevundimonas vesicularis</name>
    <name type="common">Pseudomonas vesicularis</name>
    <dbReference type="NCBI Taxonomy" id="41276"/>
    <lineage>
        <taxon>Bacteria</taxon>
        <taxon>Pseudomonadati</taxon>
        <taxon>Pseudomonadota</taxon>
        <taxon>Alphaproteobacteria</taxon>
        <taxon>Caulobacterales</taxon>
        <taxon>Caulobacteraceae</taxon>
        <taxon>Brevundimonas</taxon>
    </lineage>
</organism>
<dbReference type="RefSeq" id="WP_319078574.1">
    <property type="nucleotide sequence ID" value="NZ_JAMYEC010000003.1"/>
</dbReference>
<accession>A0ABU4KNR8</accession>